<feature type="transmembrane region" description="Helical" evidence="10">
    <location>
        <begin position="137"/>
        <end position="159"/>
    </location>
</feature>
<reference evidence="12" key="1">
    <citation type="journal article" date="2023" name="Plant J.">
        <title>The genome of the king protea, Protea cynaroides.</title>
        <authorList>
            <person name="Chang J."/>
            <person name="Duong T.A."/>
            <person name="Schoeman C."/>
            <person name="Ma X."/>
            <person name="Roodt D."/>
            <person name="Barker N."/>
            <person name="Li Z."/>
            <person name="Van de Peer Y."/>
            <person name="Mizrachi E."/>
        </authorList>
    </citation>
    <scope>NUCLEOTIDE SEQUENCE</scope>
    <source>
        <tissue evidence="12">Young leaves</tissue>
    </source>
</reference>
<dbReference type="CDD" id="cd17361">
    <property type="entry name" value="MFS_STP"/>
    <property type="match status" value="1"/>
</dbReference>
<sequence>MAGGVIISATGAGKNYSGNLTMYVVLACIVGSSGGLIFGYDIGISGGVTSMNSFLQKFFPSVYRNENDDTSTNQYCKFDSQILTLFTSSLYLAALVSSLFASMVTKKLGRKVSMFIGGLVFFAGAAINAAAQDIAMLIVGRILLGIGVGFANQSVPLFLSEMAPYKYRGALNIGFQLMVTVGSLSANIINYFTAKISGGWGWRVSLGGATIPAAILTIGSIFLPDTPNSLIVRNLREDAKKKLQRIRGTEDVTEEFEDMITASEESSKVNHPWRKILQRKYRPHLIMAIFIPFFQQLTGINVIMFYAPELFKTIGFGANASLMSAVITGGVNVLATFVSIMLSDNWGRRKLFMEGGVQMFISQIIVAILIGLKYGVSGNGTFSQGYAIVVVFFICTYVAAFAWSWGPLGWLVPSEIFPLEIRSAAQSINVATNMLFTFIIAQVFLTLLCHLKFGLFLFFAAWVLIMSSFIYFLLPETKGVPLEEMSRVWKNHWYWGKYIPDEDVIGGIEFGKGHPVKSVD</sequence>
<dbReference type="InterPro" id="IPR020846">
    <property type="entry name" value="MFS_dom"/>
</dbReference>
<dbReference type="PANTHER" id="PTHR23500:SF574">
    <property type="entry name" value="SUGAR TRANSPORT PROTEIN 1"/>
    <property type="match status" value="1"/>
</dbReference>
<evidence type="ECO:0000256" key="6">
    <source>
        <dbReference type="ARBA" id="ARBA00022847"/>
    </source>
</evidence>
<evidence type="ECO:0000256" key="3">
    <source>
        <dbReference type="ARBA" id="ARBA00022448"/>
    </source>
</evidence>
<dbReference type="PROSITE" id="PS50850">
    <property type="entry name" value="MFS"/>
    <property type="match status" value="1"/>
</dbReference>
<dbReference type="InterPro" id="IPR036259">
    <property type="entry name" value="MFS_trans_sf"/>
</dbReference>
<keyword evidence="3 9" id="KW-0813">Transport</keyword>
<feature type="transmembrane region" description="Helical" evidence="10">
    <location>
        <begin position="112"/>
        <end position="131"/>
    </location>
</feature>
<keyword evidence="6" id="KW-0769">Symport</keyword>
<comment type="caution">
    <text evidence="12">The sequence shown here is derived from an EMBL/GenBank/DDBJ whole genome shotgun (WGS) entry which is preliminary data.</text>
</comment>
<feature type="transmembrane region" description="Helical" evidence="10">
    <location>
        <begin position="427"/>
        <end position="447"/>
    </location>
</feature>
<accession>A0A9Q0L2Z6</accession>
<evidence type="ECO:0000256" key="4">
    <source>
        <dbReference type="ARBA" id="ARBA00022597"/>
    </source>
</evidence>
<feature type="transmembrane region" description="Helical" evidence="10">
    <location>
        <begin position="82"/>
        <end position="100"/>
    </location>
</feature>
<evidence type="ECO:0000313" key="12">
    <source>
        <dbReference type="EMBL" id="KAJ4981573.1"/>
    </source>
</evidence>
<feature type="transmembrane region" description="Helical" evidence="10">
    <location>
        <begin position="20"/>
        <end position="40"/>
    </location>
</feature>
<dbReference type="PROSITE" id="PS00217">
    <property type="entry name" value="SUGAR_TRANSPORT_2"/>
    <property type="match status" value="1"/>
</dbReference>
<proteinExistence type="inferred from homology"/>
<feature type="transmembrane region" description="Helical" evidence="10">
    <location>
        <begin position="320"/>
        <end position="343"/>
    </location>
</feature>
<dbReference type="EMBL" id="JAMYWD010000001">
    <property type="protein sequence ID" value="KAJ4981573.1"/>
    <property type="molecule type" value="Genomic_DNA"/>
</dbReference>
<evidence type="ECO:0000256" key="7">
    <source>
        <dbReference type="ARBA" id="ARBA00022989"/>
    </source>
</evidence>
<dbReference type="Proteomes" id="UP001141806">
    <property type="component" value="Unassembled WGS sequence"/>
</dbReference>
<dbReference type="InterPro" id="IPR045262">
    <property type="entry name" value="STP/PLT_plant"/>
</dbReference>
<dbReference type="AlphaFoldDB" id="A0A9Q0L2Z6"/>
<feature type="domain" description="Major facilitator superfamily (MFS) profile" evidence="11">
    <location>
        <begin position="27"/>
        <end position="478"/>
    </location>
</feature>
<feature type="transmembrane region" description="Helical" evidence="10">
    <location>
        <begin position="453"/>
        <end position="474"/>
    </location>
</feature>
<feature type="transmembrane region" description="Helical" evidence="10">
    <location>
        <begin position="285"/>
        <end position="308"/>
    </location>
</feature>
<keyword evidence="5 10" id="KW-0812">Transmembrane</keyword>
<dbReference type="PRINTS" id="PR00171">
    <property type="entry name" value="SUGRTRNSPORT"/>
</dbReference>
<name>A0A9Q0L2Z6_9MAGN</name>
<comment type="similarity">
    <text evidence="2 9">Belongs to the major facilitator superfamily. Sugar transporter (TC 2.A.1.1) family.</text>
</comment>
<dbReference type="PROSITE" id="PS00216">
    <property type="entry name" value="SUGAR_TRANSPORT_1"/>
    <property type="match status" value="1"/>
</dbReference>
<dbReference type="OrthoDB" id="5296287at2759"/>
<dbReference type="SUPFAM" id="SSF103473">
    <property type="entry name" value="MFS general substrate transporter"/>
    <property type="match status" value="1"/>
</dbReference>
<evidence type="ECO:0000256" key="5">
    <source>
        <dbReference type="ARBA" id="ARBA00022692"/>
    </source>
</evidence>
<protein>
    <recommendedName>
        <fullName evidence="11">Major facilitator superfamily (MFS) profile domain-containing protein</fullName>
    </recommendedName>
</protein>
<dbReference type="InterPro" id="IPR005829">
    <property type="entry name" value="Sugar_transporter_CS"/>
</dbReference>
<evidence type="ECO:0000256" key="10">
    <source>
        <dbReference type="SAM" id="Phobius"/>
    </source>
</evidence>
<organism evidence="12 13">
    <name type="scientific">Protea cynaroides</name>
    <dbReference type="NCBI Taxonomy" id="273540"/>
    <lineage>
        <taxon>Eukaryota</taxon>
        <taxon>Viridiplantae</taxon>
        <taxon>Streptophyta</taxon>
        <taxon>Embryophyta</taxon>
        <taxon>Tracheophyta</taxon>
        <taxon>Spermatophyta</taxon>
        <taxon>Magnoliopsida</taxon>
        <taxon>Proteales</taxon>
        <taxon>Proteaceae</taxon>
        <taxon>Protea</taxon>
    </lineage>
</organism>
<dbReference type="GO" id="GO:0015293">
    <property type="term" value="F:symporter activity"/>
    <property type="evidence" value="ECO:0007669"/>
    <property type="project" value="UniProtKB-KW"/>
</dbReference>
<keyword evidence="13" id="KW-1185">Reference proteome</keyword>
<dbReference type="Gene3D" id="1.20.1250.20">
    <property type="entry name" value="MFS general substrate transporter like domains"/>
    <property type="match status" value="1"/>
</dbReference>
<dbReference type="FunFam" id="1.20.1250.20:FF:000002">
    <property type="entry name" value="Sugar transport protein 13"/>
    <property type="match status" value="1"/>
</dbReference>
<evidence type="ECO:0000256" key="9">
    <source>
        <dbReference type="RuleBase" id="RU003346"/>
    </source>
</evidence>
<evidence type="ECO:0000256" key="8">
    <source>
        <dbReference type="ARBA" id="ARBA00023136"/>
    </source>
</evidence>
<dbReference type="InterPro" id="IPR005828">
    <property type="entry name" value="MFS_sugar_transport-like"/>
</dbReference>
<keyword evidence="8 10" id="KW-0472">Membrane</keyword>
<feature type="transmembrane region" description="Helical" evidence="10">
    <location>
        <begin position="355"/>
        <end position="374"/>
    </location>
</feature>
<evidence type="ECO:0000313" key="13">
    <source>
        <dbReference type="Proteomes" id="UP001141806"/>
    </source>
</evidence>
<evidence type="ECO:0000259" key="11">
    <source>
        <dbReference type="PROSITE" id="PS50850"/>
    </source>
</evidence>
<dbReference type="Pfam" id="PF00083">
    <property type="entry name" value="Sugar_tr"/>
    <property type="match status" value="1"/>
</dbReference>
<evidence type="ECO:0000256" key="1">
    <source>
        <dbReference type="ARBA" id="ARBA00004141"/>
    </source>
</evidence>
<feature type="transmembrane region" description="Helical" evidence="10">
    <location>
        <begin position="386"/>
        <end position="406"/>
    </location>
</feature>
<keyword evidence="4" id="KW-0762">Sugar transport</keyword>
<dbReference type="GO" id="GO:0016020">
    <property type="term" value="C:membrane"/>
    <property type="evidence" value="ECO:0007669"/>
    <property type="project" value="UniProtKB-SubCell"/>
</dbReference>
<dbReference type="GO" id="GO:0015145">
    <property type="term" value="F:monosaccharide transmembrane transporter activity"/>
    <property type="evidence" value="ECO:0007669"/>
    <property type="project" value="InterPro"/>
</dbReference>
<keyword evidence="7 10" id="KW-1133">Transmembrane helix</keyword>
<comment type="subcellular location">
    <subcellularLocation>
        <location evidence="1">Membrane</location>
        <topology evidence="1">Multi-pass membrane protein</topology>
    </subcellularLocation>
</comment>
<dbReference type="PANTHER" id="PTHR23500">
    <property type="entry name" value="SOLUTE CARRIER FAMILY 2, FACILITATED GLUCOSE TRANSPORTER"/>
    <property type="match status" value="1"/>
</dbReference>
<feature type="transmembrane region" description="Helical" evidence="10">
    <location>
        <begin position="200"/>
        <end position="223"/>
    </location>
</feature>
<feature type="transmembrane region" description="Helical" evidence="10">
    <location>
        <begin position="171"/>
        <end position="194"/>
    </location>
</feature>
<gene>
    <name evidence="12" type="ORF">NE237_032410</name>
</gene>
<dbReference type="InterPro" id="IPR044778">
    <property type="entry name" value="MFS_STP/MST-like_plant"/>
</dbReference>
<dbReference type="InterPro" id="IPR003663">
    <property type="entry name" value="Sugar/inositol_transpt"/>
</dbReference>
<evidence type="ECO:0000256" key="2">
    <source>
        <dbReference type="ARBA" id="ARBA00010992"/>
    </source>
</evidence>
<dbReference type="NCBIfam" id="TIGR00879">
    <property type="entry name" value="SP"/>
    <property type="match status" value="1"/>
</dbReference>